<feature type="region of interest" description="Disordered" evidence="9">
    <location>
        <begin position="62"/>
        <end position="86"/>
    </location>
</feature>
<keyword evidence="11" id="KW-0378">Hydrolase</keyword>
<dbReference type="Gene3D" id="3.30.350.10">
    <property type="entry name" value="Subtilisin inhibitor-like"/>
    <property type="match status" value="1"/>
</dbReference>
<keyword evidence="11" id="KW-0645">Protease</keyword>
<dbReference type="OrthoDB" id="4567948at2"/>
<accession>A0A3Q9ET35</accession>
<comment type="subcellular location">
    <subcellularLocation>
        <location evidence="1">Secreted</location>
    </subcellularLocation>
</comment>
<gene>
    <name evidence="11" type="ORF">EJ357_36275</name>
</gene>
<evidence type="ECO:0000256" key="5">
    <source>
        <dbReference type="ARBA" id="ARBA00022690"/>
    </source>
</evidence>
<comment type="similarity">
    <text evidence="2 8">Belongs to the protease inhibitor I16 (SSI) family.</text>
</comment>
<comment type="subunit">
    <text evidence="3">Homodimer.</text>
</comment>
<dbReference type="GO" id="GO:0008233">
    <property type="term" value="F:peptidase activity"/>
    <property type="evidence" value="ECO:0007669"/>
    <property type="project" value="UniProtKB-KW"/>
</dbReference>
<dbReference type="GO" id="GO:0006508">
    <property type="term" value="P:proteolysis"/>
    <property type="evidence" value="ECO:0007669"/>
    <property type="project" value="UniProtKB-KW"/>
</dbReference>
<keyword evidence="6 8" id="KW-0722">Serine protease inhibitor</keyword>
<dbReference type="Pfam" id="PF00720">
    <property type="entry name" value="SSI"/>
    <property type="match status" value="1"/>
</dbReference>
<evidence type="ECO:0000313" key="12">
    <source>
        <dbReference type="Proteomes" id="UP000280298"/>
    </source>
</evidence>
<evidence type="ECO:0000256" key="1">
    <source>
        <dbReference type="ARBA" id="ARBA00004613"/>
    </source>
</evidence>
<evidence type="ECO:0000256" key="7">
    <source>
        <dbReference type="ARBA" id="ARBA00023157"/>
    </source>
</evidence>
<dbReference type="RefSeq" id="WP_126395900.1">
    <property type="nucleotide sequence ID" value="NZ_CP034539.1"/>
</dbReference>
<dbReference type="InterPro" id="IPR036819">
    <property type="entry name" value="Subtilisin_inhibitor-like_sf"/>
</dbReference>
<keyword evidence="7" id="KW-1015">Disulfide bond</keyword>
<dbReference type="AlphaFoldDB" id="A0A3Q9ET35"/>
<evidence type="ECO:0000256" key="6">
    <source>
        <dbReference type="ARBA" id="ARBA00022900"/>
    </source>
</evidence>
<protein>
    <submittedName>
        <fullName evidence="11">Serine protease</fullName>
    </submittedName>
</protein>
<evidence type="ECO:0000259" key="10">
    <source>
        <dbReference type="Pfam" id="PF00720"/>
    </source>
</evidence>
<keyword evidence="4" id="KW-0964">Secreted</keyword>
<dbReference type="SUPFAM" id="SSF55399">
    <property type="entry name" value="Subtilisin inhibitor"/>
    <property type="match status" value="1"/>
</dbReference>
<feature type="domain" description="Subtilisin inhibitor" evidence="10">
    <location>
        <begin position="83"/>
        <end position="156"/>
    </location>
</feature>
<proteinExistence type="inferred from homology"/>
<dbReference type="GO" id="GO:0004867">
    <property type="term" value="F:serine-type endopeptidase inhibitor activity"/>
    <property type="evidence" value="ECO:0007669"/>
    <property type="project" value="UniProtKB-KW"/>
</dbReference>
<dbReference type="InterPro" id="IPR000691">
    <property type="entry name" value="Prot_inh_I16_SSI"/>
</dbReference>
<dbReference type="PRINTS" id="PR00294">
    <property type="entry name" value="SSBTLNINHBTR"/>
</dbReference>
<dbReference type="EMBL" id="CP034539">
    <property type="protein sequence ID" value="AZQ38242.1"/>
    <property type="molecule type" value="Genomic_DNA"/>
</dbReference>
<keyword evidence="12" id="KW-1185">Reference proteome</keyword>
<keyword evidence="5 8" id="KW-0646">Protease inhibitor</keyword>
<dbReference type="Proteomes" id="UP000280298">
    <property type="component" value="Chromosome"/>
</dbReference>
<evidence type="ECO:0000256" key="3">
    <source>
        <dbReference type="ARBA" id="ARBA00011738"/>
    </source>
</evidence>
<dbReference type="InterPro" id="IPR023549">
    <property type="entry name" value="Subtilisin_inhibitor"/>
</dbReference>
<name>A0A3Q9ET35_9ACTN</name>
<evidence type="ECO:0000313" key="11">
    <source>
        <dbReference type="EMBL" id="AZQ38242.1"/>
    </source>
</evidence>
<evidence type="ECO:0000256" key="9">
    <source>
        <dbReference type="SAM" id="MobiDB-lite"/>
    </source>
</evidence>
<organism evidence="11 12">
    <name type="scientific">Streptomyces cyaneochromogenes</name>
    <dbReference type="NCBI Taxonomy" id="2496836"/>
    <lineage>
        <taxon>Bacteria</taxon>
        <taxon>Bacillati</taxon>
        <taxon>Actinomycetota</taxon>
        <taxon>Actinomycetes</taxon>
        <taxon>Kitasatosporales</taxon>
        <taxon>Streptomycetaceae</taxon>
        <taxon>Streptomyces</taxon>
    </lineage>
</organism>
<dbReference type="GO" id="GO:0005576">
    <property type="term" value="C:extracellular region"/>
    <property type="evidence" value="ECO:0007669"/>
    <property type="project" value="UniProtKB-SubCell"/>
</dbReference>
<evidence type="ECO:0000256" key="4">
    <source>
        <dbReference type="ARBA" id="ARBA00022525"/>
    </source>
</evidence>
<evidence type="ECO:0000256" key="2">
    <source>
        <dbReference type="ARBA" id="ARBA00010472"/>
    </source>
</evidence>
<dbReference type="KEGG" id="scya:EJ357_36275"/>
<evidence type="ECO:0000256" key="8">
    <source>
        <dbReference type="RuleBase" id="RU003471"/>
    </source>
</evidence>
<sequence length="172" mass="17924">MTQSLTRRHLTGHSRAAKTVRAGLAAATTLLVLGAAPAPTAAHDPLLEPGPTRWLFLTITPGDGGRADTRGDGGHAGTRGEGGHSRGVLLSCDPPQGHDRAVEACAELAKVDGDVSRLQGLQPKNTFCPMIYAPVTAHARGTWGGRSVEYRETFSNSCALAARTGSLFTLDS</sequence>
<reference evidence="11 12" key="1">
    <citation type="journal article" date="2019" name="Int. J. Syst. Evol. Microbiol.">
        <title>Streptomyces cyaneochromogenes sp. nov., a blue pigment-producing actinomycete from manganese-contaminated soil.</title>
        <authorList>
            <person name="Tang X."/>
            <person name="Zhao J."/>
            <person name="Li K."/>
            <person name="Chen Z."/>
            <person name="Sun Y."/>
            <person name="Gao J."/>
        </authorList>
    </citation>
    <scope>NUCLEOTIDE SEQUENCE [LARGE SCALE GENOMIC DNA]</scope>
    <source>
        <strain evidence="11 12">MK-45</strain>
    </source>
</reference>